<dbReference type="AlphaFoldDB" id="A0AAU8IFZ5"/>
<dbReference type="InterPro" id="IPR020994">
    <property type="entry name" value="Uncharacterised_Ca-bd_CcbP"/>
</dbReference>
<sequence>MVTGETLETFLNYLKDHLVFPFTASYERETGFLSAKTYEVRVTGLDEEIDDFYGLICSVKIGRKRRYIPIGNLKVSLDTPNDHLIDDYNTWFWNYR</sequence>
<name>A0AAU8IFZ5_9BACL</name>
<proteinExistence type="predicted"/>
<protein>
    <submittedName>
        <fullName evidence="1">Calcium-binding protein</fullName>
    </submittedName>
</protein>
<accession>A0AAU8IFZ5</accession>
<dbReference type="Pfam" id="PF11535">
    <property type="entry name" value="Calci_bind_CcbP"/>
    <property type="match status" value="1"/>
</dbReference>
<dbReference type="RefSeq" id="WP_353948398.1">
    <property type="nucleotide sequence ID" value="NZ_CP159510.1"/>
</dbReference>
<gene>
    <name evidence="1" type="ORF">ABNN70_00620</name>
</gene>
<reference evidence="1" key="1">
    <citation type="submission" date="2024-06" db="EMBL/GenBank/DDBJ databases">
        <authorList>
            <person name="Fan A."/>
            <person name="Zhang F.Y."/>
            <person name="Zhang L."/>
        </authorList>
    </citation>
    <scope>NUCLEOTIDE SEQUENCE</scope>
    <source>
        <strain evidence="1">Y61</strain>
    </source>
</reference>
<organism evidence="1">
    <name type="scientific">Sporolactobacillus sp. Y61</name>
    <dbReference type="NCBI Taxonomy" id="3160863"/>
    <lineage>
        <taxon>Bacteria</taxon>
        <taxon>Bacillati</taxon>
        <taxon>Bacillota</taxon>
        <taxon>Bacilli</taxon>
        <taxon>Bacillales</taxon>
        <taxon>Sporolactobacillaceae</taxon>
        <taxon>Sporolactobacillus</taxon>
    </lineage>
</organism>
<evidence type="ECO:0000313" key="1">
    <source>
        <dbReference type="EMBL" id="XCJ17093.1"/>
    </source>
</evidence>
<dbReference type="EMBL" id="CP159510">
    <property type="protein sequence ID" value="XCJ17093.1"/>
    <property type="molecule type" value="Genomic_DNA"/>
</dbReference>